<protein>
    <submittedName>
        <fullName evidence="3">Uncharacterized protein</fullName>
    </submittedName>
</protein>
<proteinExistence type="predicted"/>
<accession>D3B3H0</accession>
<feature type="coiled-coil region" evidence="1">
    <location>
        <begin position="1089"/>
        <end position="1116"/>
    </location>
</feature>
<name>D3B3H0_HETP5</name>
<evidence type="ECO:0000256" key="1">
    <source>
        <dbReference type="SAM" id="Coils"/>
    </source>
</evidence>
<dbReference type="GeneID" id="31358461"/>
<evidence type="ECO:0000256" key="2">
    <source>
        <dbReference type="SAM" id="MobiDB-lite"/>
    </source>
</evidence>
<feature type="region of interest" description="Disordered" evidence="2">
    <location>
        <begin position="1399"/>
        <end position="1463"/>
    </location>
</feature>
<keyword evidence="4" id="KW-1185">Reference proteome</keyword>
<sequence>MTTSSDKLDESLFSFILDNNSVEGLEDMAKKFNTRDEPNNAIRLTRKAIEESIHQSNEQHKVQEIFKIDAETIAKIEKAKKERPIALNSETPEELQTLKEIKRRNDIYKELNAKLKMGFGKQQTQLADLSLLLVTSAYKLYTSECAAKKKALQDATAAEDAMIHDGKQAAAPTEEVDYEEPLFNQFVEFIDYAVNVLTLPEMVLKVAKFLATEKLAVLCLRVCKVAAQKLHLQRKRELDILKKSQSDLTAISFEIVETSINAIFSNIESLQAKVNAKQDLSSRELFDLTLLQTDTLKELIEFYIPTYLTHPEGILKIGKMLLGLKQFNYVVLVTERARIRMDELKKAQGERTKVEKRITELKQDIQTIKGVGGHPTAQETELTEYENIAKTYKILPTHCFISTTTHNDFLLQNAELRVSCIIEMKTTSKTPMNIDKELNDALDTILDPTHIFKLAQTVHKHGENDATIRYGERCQQHIAHLEKLREVRLPLQQSLDALLAEEKKLRQVGKNLLAAQQEESLKLQEKIAALPEWPAFGVLTARNQYDNLHLEVAQVMISSVLLSKKNLENSKDTAKKQLVNQQFNQLVELCLEKFSDPTYLMKFANHMKDSREDQVMTRIITQIFKRTNEIESARQVRLALEASLETATANVKRDNSAESLAKKKQLEAEIEALPVWPHYANLNAARQYDDIKYQASTTLLNSLIDCLHFVEEKIRKRKMFDLKTISEEDLVKEQETLQKLIQEALLLCLSNLESIHSIIKLAKELGPKNDSLFVDIAKIFHPKLREFYEHALNAKRKKILVEMLEEELAELTRMKKDMSDEDLALLENTRNELNAVALPYLDDYLADQSHHSQMVLAGIKFVFDARQAVLVKIANAEMKAAESDIALAASKERINLIMQIVQTYVQDPATFLSLTSYLLEKKEFSLVEQVCSFAFDKLVLFRESQAKREVLEREKSVILEEKEALDKQRRRLSVEKHKKLREILYTEKLNSLLPSFHTANVDDNALEVSKVLIGSVSKEKMNFESNITTLSEDSLRQVASDRKKFSEKVSTTVKKCIEQIKSLETMMSFANDLFAKKEYLMVIQVGTIIEKTLDQHNDVLENKERLEKEIKSNQQKFLHVQDLAQRPAIQDSIDRMTAELKNIKPRYSYEEIKSFTLKITDLMIKSANFEDLGEVIRDQTIISFKIDTTSEKWDQIRNLSSEEEWAAIKEELVVFVMKRDENINSKIELLMKDGLFKQCIEIFPHPAEDDTELTQQMVLLESLYDAVDEYDFKLLTPILPLIQRYAKRCYQEWAYERLDSLYDSLQKRYPEKIKEMFIMATDYMLVTILPSQYPTFLQMLKNFKKRMCATLGKDEYWRSFVEDFKKKQKGKKKLLQMLGLINDSVWNIEATNQASLLKSQAASSRGSKNKHDSSSATPTKKIKVTGIASISHANNNNNNNNNEEMFDDTPATPVQEEEEEDEN</sequence>
<dbReference type="OMA" id="KRCYQEW"/>
<reference evidence="3 4" key="1">
    <citation type="journal article" date="2011" name="Genome Res.">
        <title>Phylogeny-wide analysis of social amoeba genomes highlights ancient origins for complex intercellular communication.</title>
        <authorList>
            <person name="Heidel A.J."/>
            <person name="Lawal H.M."/>
            <person name="Felder M."/>
            <person name="Schilde C."/>
            <person name="Helps N.R."/>
            <person name="Tunggal B."/>
            <person name="Rivero F."/>
            <person name="John U."/>
            <person name="Schleicher M."/>
            <person name="Eichinger L."/>
            <person name="Platzer M."/>
            <person name="Noegel A.A."/>
            <person name="Schaap P."/>
            <person name="Gloeckner G."/>
        </authorList>
    </citation>
    <scope>NUCLEOTIDE SEQUENCE [LARGE SCALE GENOMIC DNA]</scope>
    <source>
        <strain evidence="4">ATCC 26659 / Pp 5 / PN500</strain>
    </source>
</reference>
<dbReference type="Proteomes" id="UP000001396">
    <property type="component" value="Unassembled WGS sequence"/>
</dbReference>
<dbReference type="STRING" id="670386.D3B3H0"/>
<evidence type="ECO:0000313" key="4">
    <source>
        <dbReference type="Proteomes" id="UP000001396"/>
    </source>
</evidence>
<evidence type="ECO:0000313" key="3">
    <source>
        <dbReference type="EMBL" id="EFA83868.1"/>
    </source>
</evidence>
<dbReference type="RefSeq" id="XP_020435985.1">
    <property type="nucleotide sequence ID" value="XM_020573913.1"/>
</dbReference>
<organism evidence="3 4">
    <name type="scientific">Heterostelium pallidum (strain ATCC 26659 / Pp 5 / PN500)</name>
    <name type="common">Cellular slime mold</name>
    <name type="synonym">Polysphondylium pallidum</name>
    <dbReference type="NCBI Taxonomy" id="670386"/>
    <lineage>
        <taxon>Eukaryota</taxon>
        <taxon>Amoebozoa</taxon>
        <taxon>Evosea</taxon>
        <taxon>Eumycetozoa</taxon>
        <taxon>Dictyostelia</taxon>
        <taxon>Acytosteliales</taxon>
        <taxon>Acytosteliaceae</taxon>
        <taxon>Heterostelium</taxon>
    </lineage>
</organism>
<dbReference type="EMBL" id="ADBJ01000010">
    <property type="protein sequence ID" value="EFA83868.1"/>
    <property type="molecule type" value="Genomic_DNA"/>
</dbReference>
<feature type="coiled-coil region" evidence="1">
    <location>
        <begin position="794"/>
        <end position="821"/>
    </location>
</feature>
<dbReference type="InParanoid" id="D3B3H0"/>
<gene>
    <name evidence="3" type="ORF">PPL_02938</name>
</gene>
<comment type="caution">
    <text evidence="3">The sequence shown here is derived from an EMBL/GenBank/DDBJ whole genome shotgun (WGS) entry which is preliminary data.</text>
</comment>
<keyword evidence="1" id="KW-0175">Coiled coil</keyword>